<evidence type="ECO:0000256" key="1">
    <source>
        <dbReference type="ARBA" id="ARBA00007100"/>
    </source>
</evidence>
<reference evidence="5 6" key="1">
    <citation type="submission" date="2020-01" db="EMBL/GenBank/DDBJ databases">
        <title>Draft genome sequence of Cand. Neptunochlamydia vexilliferae K9.</title>
        <authorList>
            <person name="Schulz F."/>
            <person name="Koestlbacher S."/>
            <person name="Wascher F."/>
            <person name="Pizzetti I."/>
            <person name="Horn M."/>
        </authorList>
    </citation>
    <scope>NUCLEOTIDE SEQUENCE [LARGE SCALE GENOMIC DNA]</scope>
    <source>
        <strain evidence="5 6">K9</strain>
    </source>
</reference>
<dbReference type="SMART" id="SM00028">
    <property type="entry name" value="TPR"/>
    <property type="match status" value="2"/>
</dbReference>
<feature type="signal peptide" evidence="3">
    <location>
        <begin position="1"/>
        <end position="17"/>
    </location>
</feature>
<dbReference type="PANTHER" id="PTHR31350">
    <property type="entry name" value="SI:DKEY-261L7.2"/>
    <property type="match status" value="1"/>
</dbReference>
<organism evidence="5 6">
    <name type="scientific">Candidatus Neptunichlamydia vexilliferae</name>
    <dbReference type="NCBI Taxonomy" id="1651774"/>
    <lineage>
        <taxon>Bacteria</taxon>
        <taxon>Pseudomonadati</taxon>
        <taxon>Chlamydiota</taxon>
        <taxon>Chlamydiia</taxon>
        <taxon>Parachlamydiales</taxon>
        <taxon>Simkaniaceae</taxon>
        <taxon>Candidatus Neptunichlamydia</taxon>
    </lineage>
</organism>
<keyword evidence="3" id="KW-0732">Signal</keyword>
<dbReference type="PANTHER" id="PTHR31350:SF21">
    <property type="entry name" value="F-BOX ONLY PROTEIN 21"/>
    <property type="match status" value="1"/>
</dbReference>
<dbReference type="InterPro" id="IPR019734">
    <property type="entry name" value="TPR_rpt"/>
</dbReference>
<dbReference type="RefSeq" id="WP_194846815.1">
    <property type="nucleotide sequence ID" value="NZ_JAAEJV010000001.1"/>
</dbReference>
<feature type="chain" id="PRO_5045282978" description="Protein SirB1 N-terminal domain-containing protein" evidence="3">
    <location>
        <begin position="18"/>
        <end position="521"/>
    </location>
</feature>
<sequence length="521" mass="59911">MKKFIFLASLFWGMAFANSPQLTTLYRSLDPQSISQLFAFYHLYPQSEEGEQALADAWALMHKHRIEKRLLEGNLVLPAMEIDAVIGLVNKEPLESDILLDEEQLEMIEQVSDHLAHRKLKGHQVWKKKALFKLPSKEIDLARALFLYQFEEDPLTVRQYEASLDLIALQILARLPVGASDEEKIRAISHFIFHEKRFRFPPHSLYAKDIDTYTFLASVLDSRLGVCLGVSTLYLAIAQRLDLPLEIITPPGHIYIRHSSELNIETTARGIHLPDRAYLGINTRKLQERNMKEVVGLAFINQASVSWQKGDHQTAVKLYEEALPFLPNDPLLKMLLGYNYLFVGKVRQGKKLLREIKNLTFDHAVSKETGPEDFLQRRATIEGLKTLFAHVDETRTSILNKQKQLLKVLKKSPKFRDGIFQLAVTYLQLGRGHEALETLLRYHDLDPTNPTVEYYLAIVLMNRFHYKEAWHHLALAEKLTQERGHAPHCLKGLRHALRTLHADPADIFKQHNTSNLQKHGP</sequence>
<keyword evidence="6" id="KW-1185">Reference proteome</keyword>
<proteinExistence type="inferred from homology"/>
<evidence type="ECO:0000313" key="5">
    <source>
        <dbReference type="EMBL" id="MBF5058544.1"/>
    </source>
</evidence>
<evidence type="ECO:0000256" key="2">
    <source>
        <dbReference type="PROSITE-ProRule" id="PRU00339"/>
    </source>
</evidence>
<feature type="domain" description="Protein SirB1 N-terminal" evidence="4">
    <location>
        <begin position="159"/>
        <end position="265"/>
    </location>
</feature>
<dbReference type="Pfam" id="PF13369">
    <property type="entry name" value="Transglut_core2"/>
    <property type="match status" value="1"/>
</dbReference>
<keyword evidence="2" id="KW-0802">TPR repeat</keyword>
<evidence type="ECO:0000256" key="3">
    <source>
        <dbReference type="SAM" id="SignalP"/>
    </source>
</evidence>
<evidence type="ECO:0000259" key="4">
    <source>
        <dbReference type="Pfam" id="PF13369"/>
    </source>
</evidence>
<dbReference type="InterPro" id="IPR011990">
    <property type="entry name" value="TPR-like_helical_dom_sf"/>
</dbReference>
<evidence type="ECO:0000313" key="6">
    <source>
        <dbReference type="Proteomes" id="UP001194714"/>
    </source>
</evidence>
<comment type="similarity">
    <text evidence="1">Belongs to the UPF0162 family.</text>
</comment>
<dbReference type="InterPro" id="IPR032698">
    <property type="entry name" value="SirB1_N"/>
</dbReference>
<feature type="repeat" description="TPR" evidence="2">
    <location>
        <begin position="296"/>
        <end position="329"/>
    </location>
</feature>
<dbReference type="EMBL" id="JAAEJV010000001">
    <property type="protein sequence ID" value="MBF5058544.1"/>
    <property type="molecule type" value="Genomic_DNA"/>
</dbReference>
<name>A0ABS0AWN7_9BACT</name>
<accession>A0ABS0AWN7</accession>
<dbReference type="Gene3D" id="1.25.40.10">
    <property type="entry name" value="Tetratricopeptide repeat domain"/>
    <property type="match status" value="2"/>
</dbReference>
<protein>
    <recommendedName>
        <fullName evidence="4">Protein SirB1 N-terminal domain-containing protein</fullName>
    </recommendedName>
</protein>
<gene>
    <name evidence="5" type="ORF">NEPTK9_000040</name>
</gene>
<dbReference type="SUPFAM" id="SSF48452">
    <property type="entry name" value="TPR-like"/>
    <property type="match status" value="1"/>
</dbReference>
<dbReference type="PROSITE" id="PS50005">
    <property type="entry name" value="TPR"/>
    <property type="match status" value="1"/>
</dbReference>
<dbReference type="Proteomes" id="UP001194714">
    <property type="component" value="Unassembled WGS sequence"/>
</dbReference>
<comment type="caution">
    <text evidence="5">The sequence shown here is derived from an EMBL/GenBank/DDBJ whole genome shotgun (WGS) entry which is preliminary data.</text>
</comment>